<dbReference type="Pfam" id="PF13031">
    <property type="entry name" value="DUF3892"/>
    <property type="match status" value="1"/>
</dbReference>
<sequence length="103" mass="11411">MKQRSNNGATEQVIQIKCAGKAGGLNPHERILTVGGVMADGMSWRLSQQQVIDYIESEVYSFCVSHNGQLHTVIVDTYQGNKYLKIRFDGVTPNSLLNLPECV</sequence>
<reference evidence="1 2" key="1">
    <citation type="journal article" date="2012" name="J. Bacteriol.">
        <title>Genome Sequence of the Filamentous Bacterium Fibrisoma limi BUZ 3T.</title>
        <authorList>
            <person name="Filippini M."/>
            <person name="Qi W."/>
            <person name="Jaenicke S."/>
            <person name="Goesmann A."/>
            <person name="Smits T.H."/>
            <person name="Bagheri H.C."/>
        </authorList>
    </citation>
    <scope>NUCLEOTIDE SEQUENCE [LARGE SCALE GENOMIC DNA]</scope>
    <source>
        <strain evidence="2">BUZ 3T</strain>
    </source>
</reference>
<name>I2GFU5_9BACT</name>
<gene>
    <name evidence="1" type="ORF">BN8_01796</name>
</gene>
<dbReference type="EMBL" id="CAIT01000006">
    <property type="protein sequence ID" value="CCH52770.1"/>
    <property type="molecule type" value="Genomic_DNA"/>
</dbReference>
<evidence type="ECO:0000313" key="1">
    <source>
        <dbReference type="EMBL" id="CCH52770.1"/>
    </source>
</evidence>
<evidence type="ECO:0008006" key="3">
    <source>
        <dbReference type="Google" id="ProtNLM"/>
    </source>
</evidence>
<organism evidence="1 2">
    <name type="scientific">Fibrisoma limi BUZ 3</name>
    <dbReference type="NCBI Taxonomy" id="1185876"/>
    <lineage>
        <taxon>Bacteria</taxon>
        <taxon>Pseudomonadati</taxon>
        <taxon>Bacteroidota</taxon>
        <taxon>Cytophagia</taxon>
        <taxon>Cytophagales</taxon>
        <taxon>Spirosomataceae</taxon>
        <taxon>Fibrisoma</taxon>
    </lineage>
</organism>
<evidence type="ECO:0000313" key="2">
    <source>
        <dbReference type="Proteomes" id="UP000009309"/>
    </source>
</evidence>
<dbReference type="InterPro" id="IPR024997">
    <property type="entry name" value="DUF3892"/>
</dbReference>
<keyword evidence="2" id="KW-1185">Reference proteome</keyword>
<protein>
    <recommendedName>
        <fullName evidence="3">DUF3892 domain-containing protein</fullName>
    </recommendedName>
</protein>
<comment type="caution">
    <text evidence="1">The sequence shown here is derived from an EMBL/GenBank/DDBJ whole genome shotgun (WGS) entry which is preliminary data.</text>
</comment>
<dbReference type="OrthoDB" id="826539at2"/>
<dbReference type="AlphaFoldDB" id="I2GFU5"/>
<accession>I2GFU5</accession>
<dbReference type="RefSeq" id="WP_009281354.1">
    <property type="nucleotide sequence ID" value="NZ_CAIT01000006.1"/>
</dbReference>
<proteinExistence type="predicted"/>
<dbReference type="Proteomes" id="UP000009309">
    <property type="component" value="Unassembled WGS sequence"/>
</dbReference>